<keyword evidence="4" id="KW-0540">Nuclease</keyword>
<dbReference type="GO" id="GO:0004519">
    <property type="term" value="F:endonuclease activity"/>
    <property type="evidence" value="ECO:0007669"/>
    <property type="project" value="UniProtKB-KW"/>
</dbReference>
<feature type="compositionally biased region" description="Basic and acidic residues" evidence="3">
    <location>
        <begin position="451"/>
        <end position="461"/>
    </location>
</feature>
<feature type="compositionally biased region" description="Acidic residues" evidence="3">
    <location>
        <begin position="72"/>
        <end position="83"/>
    </location>
</feature>
<dbReference type="AlphaFoldDB" id="A0A2H4SCD4"/>
<dbReference type="InterPro" id="IPR004601">
    <property type="entry name" value="UvdE"/>
</dbReference>
<dbReference type="GO" id="GO:0005739">
    <property type="term" value="C:mitochondrion"/>
    <property type="evidence" value="ECO:0007669"/>
    <property type="project" value="TreeGrafter"/>
</dbReference>
<dbReference type="Pfam" id="PF03851">
    <property type="entry name" value="UvdE"/>
    <property type="match status" value="1"/>
</dbReference>
<organism evidence="4 5">
    <name type="scientific">Cordyceps militaris</name>
    <name type="common">Caterpillar fungus</name>
    <name type="synonym">Clavaria militaris</name>
    <dbReference type="NCBI Taxonomy" id="73501"/>
    <lineage>
        <taxon>Eukaryota</taxon>
        <taxon>Fungi</taxon>
        <taxon>Dikarya</taxon>
        <taxon>Ascomycota</taxon>
        <taxon>Pezizomycotina</taxon>
        <taxon>Sordariomycetes</taxon>
        <taxon>Hypocreomycetidae</taxon>
        <taxon>Hypocreales</taxon>
        <taxon>Cordycipitaceae</taxon>
        <taxon>Cordyceps</taxon>
    </lineage>
</organism>
<keyword evidence="4" id="KW-0378">Hydrolase</keyword>
<accession>A0A2H4SCD4</accession>
<dbReference type="Gene3D" id="3.20.20.150">
    <property type="entry name" value="Divalent-metal-dependent TIM barrel enzymes"/>
    <property type="match status" value="1"/>
</dbReference>
<feature type="region of interest" description="Disordered" evidence="3">
    <location>
        <begin position="508"/>
        <end position="527"/>
    </location>
</feature>
<dbReference type="GO" id="GO:0005634">
    <property type="term" value="C:nucleus"/>
    <property type="evidence" value="ECO:0007669"/>
    <property type="project" value="TreeGrafter"/>
</dbReference>
<evidence type="ECO:0000313" key="4">
    <source>
        <dbReference type="EMBL" id="ATY60775.1"/>
    </source>
</evidence>
<dbReference type="EMBL" id="CP023323">
    <property type="protein sequence ID" value="ATY60775.1"/>
    <property type="molecule type" value="Genomic_DNA"/>
</dbReference>
<evidence type="ECO:0000256" key="1">
    <source>
        <dbReference type="ARBA" id="ARBA00022763"/>
    </source>
</evidence>
<keyword evidence="2" id="KW-0234">DNA repair</keyword>
<feature type="region of interest" description="Disordered" evidence="3">
    <location>
        <begin position="54"/>
        <end position="100"/>
    </location>
</feature>
<sequence>MAPKRKAAVVETVVAGAEVATLTRRKLPRRSTLQAKNKATETLTETKSEIKIVEKPKKARAGRKPPVRDVIAEDEAGNDEEASSAERGARRPPPVNSDELPLPWSGRLGYACLNTYLRTANPPVFSSRTCRIASILEHRHPLLDPSQPEHPTKNRPDKSQPASVARGLLFVQSLGLANARDIIPMLRWNEKYGIKFMRLSSEMFPFASHAEYGYKLAPFAADALAAAGRVAATLGHRLTTHPGQFTQIGSPRAEVVAASLRDLAYHDELLSLLRLPPQQDRDAVMIIHMGGTFGDKQATLARFRANYARLPRGVQNRLVLENDDVAWSVHDLLPVCEELDIPLVLDYHHHNIVFDAARLREGTLDIAALYPRIAATWARKGITQKMHYSEPTAGAVTPRERRKHAPRVKVLPPCARDMDLMIEAKDKEQAVLELMRTYRLPGWDRARDIVPYERDDDEPRSAQKAAANKRAKGETNGGEAVVAAEDFGMGGPENRVYWPLGMEEWLRPRKKGSEKEAKEVVESDIEE</sequence>
<keyword evidence="1" id="KW-0227">DNA damage</keyword>
<dbReference type="GO" id="GO:0006289">
    <property type="term" value="P:nucleotide-excision repair"/>
    <property type="evidence" value="ECO:0007669"/>
    <property type="project" value="InterPro"/>
</dbReference>
<dbReference type="GO" id="GO:0043504">
    <property type="term" value="P:mitochondrial DNA repair"/>
    <property type="evidence" value="ECO:0007669"/>
    <property type="project" value="TreeGrafter"/>
</dbReference>
<dbReference type="Proteomes" id="UP000323067">
    <property type="component" value="Chromosome vi"/>
</dbReference>
<dbReference type="NCBIfam" id="TIGR00629">
    <property type="entry name" value="uvde"/>
    <property type="match status" value="1"/>
</dbReference>
<dbReference type="VEuPathDB" id="FungiDB:A9K55_005732"/>
<dbReference type="VEuPathDB" id="FungiDB:CCM_03240"/>
<evidence type="ECO:0000256" key="3">
    <source>
        <dbReference type="SAM" id="MobiDB-lite"/>
    </source>
</evidence>
<keyword evidence="4" id="KW-0255">Endonuclease</keyword>
<evidence type="ECO:0000256" key="2">
    <source>
        <dbReference type="ARBA" id="ARBA00023204"/>
    </source>
</evidence>
<feature type="compositionally biased region" description="Basic and acidic residues" evidence="3">
    <location>
        <begin position="508"/>
        <end position="521"/>
    </location>
</feature>
<dbReference type="GO" id="GO:0009411">
    <property type="term" value="P:response to UV"/>
    <property type="evidence" value="ECO:0007669"/>
    <property type="project" value="InterPro"/>
</dbReference>
<protein>
    <submittedName>
        <fullName evidence="4">UV-damage endonuclease</fullName>
    </submittedName>
</protein>
<dbReference type="PANTHER" id="PTHR31290">
    <property type="entry name" value="UV-DAMAGE ENDONUCLEASE"/>
    <property type="match status" value="1"/>
</dbReference>
<dbReference type="PANTHER" id="PTHR31290:SF5">
    <property type="entry name" value="UV-DAMAGE ENDONUCLEASE"/>
    <property type="match status" value="1"/>
</dbReference>
<gene>
    <name evidence="4" type="ORF">A9K55_005732</name>
</gene>
<feature type="region of interest" description="Disordered" evidence="3">
    <location>
        <begin position="451"/>
        <end position="486"/>
    </location>
</feature>
<dbReference type="OrthoDB" id="541883at2759"/>
<feature type="region of interest" description="Disordered" evidence="3">
    <location>
        <begin position="140"/>
        <end position="162"/>
    </location>
</feature>
<evidence type="ECO:0000313" key="5">
    <source>
        <dbReference type="Proteomes" id="UP000323067"/>
    </source>
</evidence>
<name>A0A2H4SCD4_CORMI</name>
<reference evidence="4 5" key="1">
    <citation type="journal article" date="2017" name="BMC Genomics">
        <title>Chromosome level assembly and secondary metabolite potential of the parasitic fungus Cordyceps militaris.</title>
        <authorList>
            <person name="Kramer G.J."/>
            <person name="Nodwell J.R."/>
        </authorList>
    </citation>
    <scope>NUCLEOTIDE SEQUENCE [LARGE SCALE GENOMIC DNA]</scope>
    <source>
        <strain evidence="4 5">ATCC 34164</strain>
    </source>
</reference>
<proteinExistence type="predicted"/>